<reference evidence="13 14" key="1">
    <citation type="submission" date="2024-06" db="EMBL/GenBank/DDBJ databases">
        <title>Sorghum-associated microbial communities from plants grown in Nebraska, USA.</title>
        <authorList>
            <person name="Schachtman D."/>
        </authorList>
    </citation>
    <scope>NUCLEOTIDE SEQUENCE [LARGE SCALE GENOMIC DNA]</scope>
    <source>
        <strain evidence="13 14">2814</strain>
    </source>
</reference>
<keyword evidence="4" id="KW-1003">Cell membrane</keyword>
<dbReference type="NCBIfam" id="TIGR01352">
    <property type="entry name" value="tonB_Cterm"/>
    <property type="match status" value="1"/>
</dbReference>
<protein>
    <submittedName>
        <fullName evidence="13">Protein TonB</fullName>
    </submittedName>
</protein>
<evidence type="ECO:0000256" key="10">
    <source>
        <dbReference type="SAM" id="MobiDB-lite"/>
    </source>
</evidence>
<name>A0ABV2RF53_9CAUL</name>
<feature type="region of interest" description="Disordered" evidence="10">
    <location>
        <begin position="71"/>
        <end position="149"/>
    </location>
</feature>
<gene>
    <name evidence="13" type="ORF">ABIE19_003171</name>
</gene>
<accession>A0ABV2RF53</accession>
<keyword evidence="6 11" id="KW-0812">Transmembrane</keyword>
<dbReference type="PROSITE" id="PS52015">
    <property type="entry name" value="TONB_CTD"/>
    <property type="match status" value="1"/>
</dbReference>
<evidence type="ECO:0000256" key="8">
    <source>
        <dbReference type="ARBA" id="ARBA00022989"/>
    </source>
</evidence>
<organism evidence="13 14">
    <name type="scientific">Brevundimonas faecalis</name>
    <dbReference type="NCBI Taxonomy" id="947378"/>
    <lineage>
        <taxon>Bacteria</taxon>
        <taxon>Pseudomonadati</taxon>
        <taxon>Pseudomonadota</taxon>
        <taxon>Alphaproteobacteria</taxon>
        <taxon>Caulobacterales</taxon>
        <taxon>Caulobacteraceae</taxon>
        <taxon>Brevundimonas</taxon>
    </lineage>
</organism>
<feature type="compositionally biased region" description="Low complexity" evidence="10">
    <location>
        <begin position="84"/>
        <end position="93"/>
    </location>
</feature>
<dbReference type="Gene3D" id="3.30.1150.10">
    <property type="match status" value="1"/>
</dbReference>
<dbReference type="Proteomes" id="UP001549313">
    <property type="component" value="Unassembled WGS sequence"/>
</dbReference>
<sequence length="247" mass="26611">MTMSGTSTAVVVEPQARRSRRRRSAWGRGVAASLLLHAAPLLIASGFWATRPEAVQIPDQVFEVELVRMQAPPRPPSEQPPGPQQTEAATAPAQPRPPIQPRPSTAVPANVETLPLTVEPEPTPTVSAAPPAPATTAPPARPAPPASVAASAQTWEGMLLAHLERRKRYPAEARAQRRQGVAYVRFAMTRDGRVLSAELERSSGYPALDREAVALLRRAQPLPKPPPEVPGDPVSLSVPVEFFMRSR</sequence>
<evidence type="ECO:0000313" key="14">
    <source>
        <dbReference type="Proteomes" id="UP001549313"/>
    </source>
</evidence>
<evidence type="ECO:0000256" key="11">
    <source>
        <dbReference type="SAM" id="Phobius"/>
    </source>
</evidence>
<feature type="compositionally biased region" description="Low complexity" evidence="10">
    <location>
        <begin position="102"/>
        <end position="138"/>
    </location>
</feature>
<keyword evidence="8 11" id="KW-1133">Transmembrane helix</keyword>
<evidence type="ECO:0000256" key="6">
    <source>
        <dbReference type="ARBA" id="ARBA00022692"/>
    </source>
</evidence>
<comment type="similarity">
    <text evidence="2">Belongs to the TonB family.</text>
</comment>
<keyword evidence="9 11" id="KW-0472">Membrane</keyword>
<feature type="compositionally biased region" description="Pro residues" evidence="10">
    <location>
        <begin position="72"/>
        <end position="83"/>
    </location>
</feature>
<dbReference type="InterPro" id="IPR051045">
    <property type="entry name" value="TonB-dependent_transducer"/>
</dbReference>
<evidence type="ECO:0000256" key="9">
    <source>
        <dbReference type="ARBA" id="ARBA00023136"/>
    </source>
</evidence>
<feature type="transmembrane region" description="Helical" evidence="11">
    <location>
        <begin position="25"/>
        <end position="48"/>
    </location>
</feature>
<evidence type="ECO:0000256" key="1">
    <source>
        <dbReference type="ARBA" id="ARBA00004383"/>
    </source>
</evidence>
<dbReference type="InterPro" id="IPR037682">
    <property type="entry name" value="TonB_C"/>
</dbReference>
<dbReference type="Pfam" id="PF03544">
    <property type="entry name" value="TonB_C"/>
    <property type="match status" value="1"/>
</dbReference>
<feature type="domain" description="TonB C-terminal" evidence="12">
    <location>
        <begin position="154"/>
        <end position="247"/>
    </location>
</feature>
<dbReference type="EMBL" id="JBEPTF010000005">
    <property type="protein sequence ID" value="MET4685220.1"/>
    <property type="molecule type" value="Genomic_DNA"/>
</dbReference>
<keyword evidence="14" id="KW-1185">Reference proteome</keyword>
<comment type="caution">
    <text evidence="13">The sequence shown here is derived from an EMBL/GenBank/DDBJ whole genome shotgun (WGS) entry which is preliminary data.</text>
</comment>
<keyword evidence="5" id="KW-0997">Cell inner membrane</keyword>
<evidence type="ECO:0000256" key="7">
    <source>
        <dbReference type="ARBA" id="ARBA00022927"/>
    </source>
</evidence>
<keyword evidence="7" id="KW-0653">Protein transport</keyword>
<dbReference type="PANTHER" id="PTHR33446">
    <property type="entry name" value="PROTEIN TONB-RELATED"/>
    <property type="match status" value="1"/>
</dbReference>
<dbReference type="InterPro" id="IPR006260">
    <property type="entry name" value="TonB/TolA_C"/>
</dbReference>
<evidence type="ECO:0000256" key="4">
    <source>
        <dbReference type="ARBA" id="ARBA00022475"/>
    </source>
</evidence>
<evidence type="ECO:0000256" key="5">
    <source>
        <dbReference type="ARBA" id="ARBA00022519"/>
    </source>
</evidence>
<proteinExistence type="inferred from homology"/>
<evidence type="ECO:0000313" key="13">
    <source>
        <dbReference type="EMBL" id="MET4685220.1"/>
    </source>
</evidence>
<evidence type="ECO:0000259" key="12">
    <source>
        <dbReference type="PROSITE" id="PS52015"/>
    </source>
</evidence>
<evidence type="ECO:0000256" key="2">
    <source>
        <dbReference type="ARBA" id="ARBA00006555"/>
    </source>
</evidence>
<feature type="region of interest" description="Disordered" evidence="10">
    <location>
        <begin position="1"/>
        <end position="24"/>
    </location>
</feature>
<evidence type="ECO:0000256" key="3">
    <source>
        <dbReference type="ARBA" id="ARBA00022448"/>
    </source>
</evidence>
<dbReference type="SUPFAM" id="SSF74653">
    <property type="entry name" value="TolA/TonB C-terminal domain"/>
    <property type="match status" value="1"/>
</dbReference>
<comment type="subcellular location">
    <subcellularLocation>
        <location evidence="1">Cell inner membrane</location>
        <topology evidence="1">Single-pass membrane protein</topology>
        <orientation evidence="1">Periplasmic side</orientation>
    </subcellularLocation>
</comment>
<keyword evidence="3" id="KW-0813">Transport</keyword>